<dbReference type="GO" id="GO:0006012">
    <property type="term" value="P:galactose metabolic process"/>
    <property type="evidence" value="ECO:0007669"/>
    <property type="project" value="TreeGrafter"/>
</dbReference>
<keyword evidence="8" id="KW-1185">Reference proteome</keyword>
<evidence type="ECO:0000256" key="1">
    <source>
        <dbReference type="ARBA" id="ARBA00006566"/>
    </source>
</evidence>
<dbReference type="GO" id="GO:0005829">
    <property type="term" value="C:cytosol"/>
    <property type="evidence" value="ECO:0007669"/>
    <property type="project" value="TreeGrafter"/>
</dbReference>
<dbReference type="SUPFAM" id="SSF54211">
    <property type="entry name" value="Ribosomal protein S5 domain 2-like"/>
    <property type="match status" value="1"/>
</dbReference>
<dbReference type="InterPro" id="IPR006204">
    <property type="entry name" value="GHMP_kinase_N_dom"/>
</dbReference>
<evidence type="ECO:0000256" key="2">
    <source>
        <dbReference type="ARBA" id="ARBA00022741"/>
    </source>
</evidence>
<keyword evidence="3 7" id="KW-0418">Kinase</keyword>
<dbReference type="GO" id="GO:0005524">
    <property type="term" value="F:ATP binding"/>
    <property type="evidence" value="ECO:0007669"/>
    <property type="project" value="UniProtKB-KW"/>
</dbReference>
<dbReference type="RefSeq" id="WP_141628468.1">
    <property type="nucleotide sequence ID" value="NZ_VHIR01000001.1"/>
</dbReference>
<dbReference type="AlphaFoldDB" id="A0A540RAG7"/>
<sequence>MPMWHHPDSPAADRARELHTRLTGAQPQAVASAPATWNVIGEHVDYYGGVTVIGLVDLRAAVAVSPRTDDVIRVTIAENNEETTEDSSLEALAALAAAQQPTTDSEGRTIVPPAPTGNTHTRVAGMVWMLINRQLLSRETSGMDITVVSDIPPHAGLGARSAMDVATALALISDHEELADAPMRARIADVCAQAVTLFSEVPPLRARHTAALRGAAETVSVIDYADNSVTQAPHPLGKEMSGFVVSVPAAGDIAASVAHIRARQRFVHDACHAFGTDSLRLLPDAAPRVVDWLTAVHEIDGPEGQPTLPDARNWLAFFDDETTRAQGVARSLRSRRGTELFSVLGSSQTELAAIYGLENAQQIAELSALRGAVGTRAASAGIANAVVAYVPAVKADLFADDLSEAGLDVIALRPGEPARPE</sequence>
<dbReference type="PANTHER" id="PTHR10457:SF7">
    <property type="entry name" value="GALACTOKINASE-RELATED"/>
    <property type="match status" value="1"/>
</dbReference>
<dbReference type="Pfam" id="PF00288">
    <property type="entry name" value="GHMP_kinases_N"/>
    <property type="match status" value="1"/>
</dbReference>
<protein>
    <submittedName>
        <fullName evidence="7">Galactokinase</fullName>
    </submittedName>
</protein>
<proteinExistence type="inferred from homology"/>
<keyword evidence="2" id="KW-0547">Nucleotide-binding</keyword>
<feature type="domain" description="GHMP kinase N-terminal" evidence="5">
    <location>
        <begin position="135"/>
        <end position="174"/>
    </location>
</feature>
<dbReference type="Pfam" id="PF10509">
    <property type="entry name" value="GalKase_gal_bdg"/>
    <property type="match status" value="1"/>
</dbReference>
<evidence type="ECO:0000313" key="7">
    <source>
        <dbReference type="EMBL" id="TQE44735.1"/>
    </source>
</evidence>
<reference evidence="7 8" key="1">
    <citation type="submission" date="2019-06" db="EMBL/GenBank/DDBJ databases">
        <title>Draft genome of C. phoceense Strain 272.</title>
        <authorList>
            <person name="Pacheco L.G.C."/>
            <person name="Barberis C.M."/>
            <person name="Almuzara M.N."/>
            <person name="Traglia G.M."/>
            <person name="Santos C.S."/>
            <person name="Rocha D.J.P.G."/>
            <person name="Aguiar E.R.G.R."/>
            <person name="Vay C.A."/>
        </authorList>
    </citation>
    <scope>NUCLEOTIDE SEQUENCE [LARGE SCALE GENOMIC DNA]</scope>
    <source>
        <strain evidence="7 8">272</strain>
    </source>
</reference>
<dbReference type="InterPro" id="IPR014721">
    <property type="entry name" value="Ribsml_uS5_D2-typ_fold_subgr"/>
</dbReference>
<organism evidence="7 8">
    <name type="scientific">Corynebacterium phoceense</name>
    <dbReference type="NCBI Taxonomy" id="1686286"/>
    <lineage>
        <taxon>Bacteria</taxon>
        <taxon>Bacillati</taxon>
        <taxon>Actinomycetota</taxon>
        <taxon>Actinomycetes</taxon>
        <taxon>Mycobacteriales</taxon>
        <taxon>Corynebacteriaceae</taxon>
        <taxon>Corynebacterium</taxon>
    </lineage>
</organism>
<keyword evidence="3 7" id="KW-0808">Transferase</keyword>
<dbReference type="Gene3D" id="3.30.230.10">
    <property type="match status" value="1"/>
</dbReference>
<keyword evidence="4" id="KW-0067">ATP-binding</keyword>
<feature type="domain" description="Galactokinase N-terminal" evidence="6">
    <location>
        <begin position="18"/>
        <end position="66"/>
    </location>
</feature>
<evidence type="ECO:0000256" key="3">
    <source>
        <dbReference type="ARBA" id="ARBA00022777"/>
    </source>
</evidence>
<dbReference type="GO" id="GO:0004335">
    <property type="term" value="F:galactokinase activity"/>
    <property type="evidence" value="ECO:0007669"/>
    <property type="project" value="TreeGrafter"/>
</dbReference>
<evidence type="ECO:0000259" key="6">
    <source>
        <dbReference type="Pfam" id="PF10509"/>
    </source>
</evidence>
<dbReference type="InterPro" id="IPR020568">
    <property type="entry name" value="Ribosomal_Su5_D2-typ_SF"/>
</dbReference>
<evidence type="ECO:0000313" key="8">
    <source>
        <dbReference type="Proteomes" id="UP000318080"/>
    </source>
</evidence>
<dbReference type="PRINTS" id="PR00959">
    <property type="entry name" value="MEVGALKINASE"/>
</dbReference>
<evidence type="ECO:0000259" key="5">
    <source>
        <dbReference type="Pfam" id="PF00288"/>
    </source>
</evidence>
<comment type="similarity">
    <text evidence="1">Belongs to the GHMP kinase family. GalK subfamily.</text>
</comment>
<dbReference type="PANTHER" id="PTHR10457">
    <property type="entry name" value="MEVALONATE KINASE/GALACTOKINASE"/>
    <property type="match status" value="1"/>
</dbReference>
<name>A0A540RAG7_9CORY</name>
<dbReference type="STRING" id="1686286.GCA_900092335_02344"/>
<gene>
    <name evidence="7" type="ORF">EJK80_01280</name>
</gene>
<evidence type="ECO:0000256" key="4">
    <source>
        <dbReference type="ARBA" id="ARBA00022840"/>
    </source>
</evidence>
<dbReference type="InterPro" id="IPR019539">
    <property type="entry name" value="GalKase_N"/>
</dbReference>
<dbReference type="EMBL" id="VHIR01000001">
    <property type="protein sequence ID" value="TQE44735.1"/>
    <property type="molecule type" value="Genomic_DNA"/>
</dbReference>
<dbReference type="Proteomes" id="UP000318080">
    <property type="component" value="Unassembled WGS sequence"/>
</dbReference>
<accession>A0A540RAG7</accession>
<comment type="caution">
    <text evidence="7">The sequence shown here is derived from an EMBL/GenBank/DDBJ whole genome shotgun (WGS) entry which is preliminary data.</text>
</comment>